<gene>
    <name evidence="6" type="ORF">SAMN04488518_10561</name>
</gene>
<evidence type="ECO:0000256" key="4">
    <source>
        <dbReference type="SAM" id="Phobius"/>
    </source>
</evidence>
<evidence type="ECO:0000256" key="3">
    <source>
        <dbReference type="ARBA" id="ARBA00023136"/>
    </source>
</evidence>
<dbReference type="PANTHER" id="PTHR23531:SF1">
    <property type="entry name" value="QUINOLENE RESISTANCE PROTEIN NORA"/>
    <property type="match status" value="1"/>
</dbReference>
<feature type="transmembrane region" description="Helical" evidence="4">
    <location>
        <begin position="162"/>
        <end position="181"/>
    </location>
</feature>
<reference evidence="6 7" key="1">
    <citation type="submission" date="2016-10" db="EMBL/GenBank/DDBJ databases">
        <authorList>
            <person name="Varghese N."/>
            <person name="Submissions S."/>
        </authorList>
    </citation>
    <scope>NUCLEOTIDE SEQUENCE [LARGE SCALE GENOMIC DNA]</scope>
    <source>
        <strain evidence="6 7">DSM 16392</strain>
    </source>
</reference>
<feature type="transmembrane region" description="Helical" evidence="4">
    <location>
        <begin position="272"/>
        <end position="292"/>
    </location>
</feature>
<protein>
    <submittedName>
        <fullName evidence="6">Major Facilitator Superfamily protein</fullName>
    </submittedName>
</protein>
<dbReference type="InterPro" id="IPR052714">
    <property type="entry name" value="MFS_Exporter"/>
</dbReference>
<feature type="domain" description="Major facilitator superfamily (MFS) profile" evidence="5">
    <location>
        <begin position="5"/>
        <end position="388"/>
    </location>
</feature>
<keyword evidence="7" id="KW-1185">Reference proteome</keyword>
<dbReference type="Proteomes" id="UP000199598">
    <property type="component" value="Unassembled WGS sequence"/>
</dbReference>
<feature type="transmembrane region" description="Helical" evidence="4">
    <location>
        <begin position="363"/>
        <end position="380"/>
    </location>
</feature>
<dbReference type="InterPro" id="IPR020846">
    <property type="entry name" value="MFS_dom"/>
</dbReference>
<dbReference type="PROSITE" id="PS50850">
    <property type="entry name" value="MFS"/>
    <property type="match status" value="1"/>
</dbReference>
<evidence type="ECO:0000313" key="6">
    <source>
        <dbReference type="EMBL" id="SFK42579.1"/>
    </source>
</evidence>
<feature type="transmembrane region" description="Helical" evidence="4">
    <location>
        <begin position="130"/>
        <end position="150"/>
    </location>
</feature>
<dbReference type="InterPro" id="IPR036259">
    <property type="entry name" value="MFS_trans_sf"/>
</dbReference>
<accession>A0A1I3ZG86</accession>
<dbReference type="InterPro" id="IPR011701">
    <property type="entry name" value="MFS"/>
</dbReference>
<feature type="transmembrane region" description="Helical" evidence="4">
    <location>
        <begin position="201"/>
        <end position="224"/>
    </location>
</feature>
<feature type="transmembrane region" description="Helical" evidence="4">
    <location>
        <begin position="40"/>
        <end position="58"/>
    </location>
</feature>
<dbReference type="RefSeq" id="WP_093519269.1">
    <property type="nucleotide sequence ID" value="NZ_FOSK01000005.1"/>
</dbReference>
<organism evidence="6 7">
    <name type="scientific">Pseudovibrio ascidiaceicola</name>
    <dbReference type="NCBI Taxonomy" id="285279"/>
    <lineage>
        <taxon>Bacteria</taxon>
        <taxon>Pseudomonadati</taxon>
        <taxon>Pseudomonadota</taxon>
        <taxon>Alphaproteobacteria</taxon>
        <taxon>Hyphomicrobiales</taxon>
        <taxon>Stappiaceae</taxon>
        <taxon>Pseudovibrio</taxon>
    </lineage>
</organism>
<dbReference type="Pfam" id="PF07690">
    <property type="entry name" value="MFS_1"/>
    <property type="match status" value="1"/>
</dbReference>
<feature type="transmembrane region" description="Helical" evidence="4">
    <location>
        <begin position="334"/>
        <end position="357"/>
    </location>
</feature>
<name>A0A1I3ZG86_9HYPH</name>
<evidence type="ECO:0000259" key="5">
    <source>
        <dbReference type="PROSITE" id="PS50850"/>
    </source>
</evidence>
<keyword evidence="2 4" id="KW-1133">Transmembrane helix</keyword>
<feature type="transmembrane region" description="Helical" evidence="4">
    <location>
        <begin position="244"/>
        <end position="265"/>
    </location>
</feature>
<feature type="transmembrane region" description="Helical" evidence="4">
    <location>
        <begin position="298"/>
        <end position="322"/>
    </location>
</feature>
<proteinExistence type="predicted"/>
<keyword evidence="3 4" id="KW-0472">Membrane</keyword>
<feature type="transmembrane region" description="Helical" evidence="4">
    <location>
        <begin position="94"/>
        <end position="118"/>
    </location>
</feature>
<evidence type="ECO:0000313" key="7">
    <source>
        <dbReference type="Proteomes" id="UP000199598"/>
    </source>
</evidence>
<comment type="caution">
    <text evidence="6">The sequence shown here is derived from an EMBL/GenBank/DDBJ whole genome shotgun (WGS) entry which is preliminary data.</text>
</comment>
<dbReference type="Gene3D" id="1.20.1250.20">
    <property type="entry name" value="MFS general substrate transporter like domains"/>
    <property type="match status" value="1"/>
</dbReference>
<feature type="transmembrane region" description="Helical" evidence="4">
    <location>
        <begin position="65"/>
        <end position="88"/>
    </location>
</feature>
<dbReference type="PANTHER" id="PTHR23531">
    <property type="entry name" value="QUINOLENE RESISTANCE PROTEIN NORA"/>
    <property type="match status" value="1"/>
</dbReference>
<dbReference type="EMBL" id="FOSK01000005">
    <property type="protein sequence ID" value="SFK42579.1"/>
    <property type="molecule type" value="Genomic_DNA"/>
</dbReference>
<evidence type="ECO:0000256" key="2">
    <source>
        <dbReference type="ARBA" id="ARBA00022989"/>
    </source>
</evidence>
<dbReference type="SUPFAM" id="SSF103473">
    <property type="entry name" value="MFS general substrate transporter"/>
    <property type="match status" value="1"/>
</dbReference>
<evidence type="ECO:0000256" key="1">
    <source>
        <dbReference type="ARBA" id="ARBA00022692"/>
    </source>
</evidence>
<keyword evidence="1 4" id="KW-0812">Transmembrane</keyword>
<sequence length="398" mass="41904">MSRTLTFVVYLSAVLLQAGAYGLTFMLPRLFAGFGADEKAVGLVLLVATVSTLIAVFFSGHLSDWFGRVVTLALACLAIAGALALFALADGVNATVIIASLLLGAGWGLTYALAPVVLTRLVTADERIRYFALHSVVLMAGFGLSPVMASQIEAAGGTIADAFLITAGLCVLSALLFAVLVRPVQRHAINPGPEAKSRLSIRYVGVILQGRALLPIIMVCLGASVFAGMNNFQTVFADARGLDYAYFFLAYTITVVICRVALAKFKGGVQPYLTIAALQYVMAGSVLLFALSGANVPAYIVVAILFGIGYGASYPVLAAMTANDAQEDLVPQTLQLFALTYFIGIFGFPLIAGWMIVELGTGPLLYLIFGLAALEATMALRRAQSDHTSLALAPDKLT</sequence>